<dbReference type="GO" id="GO:0005840">
    <property type="term" value="C:ribosome"/>
    <property type="evidence" value="ECO:0007669"/>
    <property type="project" value="UniProtKB-KW"/>
</dbReference>
<protein>
    <recommendedName>
        <fullName evidence="4 5">Large ribosomal subunit protein bL32</fullName>
    </recommendedName>
</protein>
<accession>A0ABW5XF38</accession>
<comment type="caution">
    <text evidence="7">The sequence shown here is derived from an EMBL/GenBank/DDBJ whole genome shotgun (WGS) entry which is preliminary data.</text>
</comment>
<evidence type="ECO:0000256" key="5">
    <source>
        <dbReference type="HAMAP-Rule" id="MF_00340"/>
    </source>
</evidence>
<evidence type="ECO:0000313" key="7">
    <source>
        <dbReference type="EMBL" id="MFD2840467.1"/>
    </source>
</evidence>
<keyword evidence="8" id="KW-1185">Reference proteome</keyword>
<proteinExistence type="inferred from homology"/>
<evidence type="ECO:0000256" key="1">
    <source>
        <dbReference type="ARBA" id="ARBA00008560"/>
    </source>
</evidence>
<feature type="compositionally biased region" description="Basic residues" evidence="6">
    <location>
        <begin position="1"/>
        <end position="19"/>
    </location>
</feature>
<gene>
    <name evidence="5 7" type="primary">rpmF</name>
    <name evidence="7" type="ORF">ACFSYH_07750</name>
</gene>
<keyword evidence="3 5" id="KW-0687">Ribonucleoprotein</keyword>
<dbReference type="InterPro" id="IPR011332">
    <property type="entry name" value="Ribosomal_zn-bd"/>
</dbReference>
<comment type="similarity">
    <text evidence="1 5">Belongs to the bacterial ribosomal protein bL32 family.</text>
</comment>
<dbReference type="RefSeq" id="WP_377466317.1">
    <property type="nucleotide sequence ID" value="NZ_JBHUOP010000003.1"/>
</dbReference>
<feature type="region of interest" description="Disordered" evidence="6">
    <location>
        <begin position="1"/>
        <end position="20"/>
    </location>
</feature>
<dbReference type="InterPro" id="IPR002677">
    <property type="entry name" value="Ribosomal_bL32"/>
</dbReference>
<reference evidence="8" key="1">
    <citation type="journal article" date="2019" name="Int. J. Syst. Evol. Microbiol.">
        <title>The Global Catalogue of Microorganisms (GCM) 10K type strain sequencing project: providing services to taxonomists for standard genome sequencing and annotation.</title>
        <authorList>
            <consortium name="The Broad Institute Genomics Platform"/>
            <consortium name="The Broad Institute Genome Sequencing Center for Infectious Disease"/>
            <person name="Wu L."/>
            <person name="Ma J."/>
        </authorList>
    </citation>
    <scope>NUCLEOTIDE SEQUENCE [LARGE SCALE GENOMIC DNA]</scope>
    <source>
        <strain evidence="8">KCTC 33576</strain>
    </source>
</reference>
<evidence type="ECO:0000313" key="8">
    <source>
        <dbReference type="Proteomes" id="UP001597391"/>
    </source>
</evidence>
<organism evidence="7 8">
    <name type="scientific">Populibacterium corticicola</name>
    <dbReference type="NCBI Taxonomy" id="1812826"/>
    <lineage>
        <taxon>Bacteria</taxon>
        <taxon>Bacillati</taxon>
        <taxon>Actinomycetota</taxon>
        <taxon>Actinomycetes</taxon>
        <taxon>Micrococcales</taxon>
        <taxon>Jonesiaceae</taxon>
        <taxon>Populibacterium</taxon>
    </lineage>
</organism>
<sequence length="72" mass="8069">MAVPKRKLSRSNTRHRRSAWKATPDALVPLEIDGVHYVVPRRLVRAAQQGYIDISALALAPRGHSRSASRKK</sequence>
<evidence type="ECO:0000256" key="4">
    <source>
        <dbReference type="ARBA" id="ARBA00035178"/>
    </source>
</evidence>
<dbReference type="Proteomes" id="UP001597391">
    <property type="component" value="Unassembled WGS sequence"/>
</dbReference>
<dbReference type="EMBL" id="JBHUOP010000003">
    <property type="protein sequence ID" value="MFD2840467.1"/>
    <property type="molecule type" value="Genomic_DNA"/>
</dbReference>
<evidence type="ECO:0000256" key="2">
    <source>
        <dbReference type="ARBA" id="ARBA00022980"/>
    </source>
</evidence>
<keyword evidence="2 5" id="KW-0689">Ribosomal protein</keyword>
<dbReference type="Pfam" id="PF01783">
    <property type="entry name" value="Ribosomal_L32p"/>
    <property type="match status" value="1"/>
</dbReference>
<dbReference type="HAMAP" id="MF_00340">
    <property type="entry name" value="Ribosomal_bL32"/>
    <property type="match status" value="1"/>
</dbReference>
<name>A0ABW5XF38_9MICO</name>
<evidence type="ECO:0000256" key="3">
    <source>
        <dbReference type="ARBA" id="ARBA00023274"/>
    </source>
</evidence>
<dbReference type="NCBIfam" id="TIGR01031">
    <property type="entry name" value="rpmF_bact"/>
    <property type="match status" value="1"/>
</dbReference>
<evidence type="ECO:0000256" key="6">
    <source>
        <dbReference type="SAM" id="MobiDB-lite"/>
    </source>
</evidence>
<dbReference type="SUPFAM" id="SSF57829">
    <property type="entry name" value="Zn-binding ribosomal proteins"/>
    <property type="match status" value="1"/>
</dbReference>